<comment type="catalytic activity">
    <reaction evidence="7">
        <text>guanosine(18) in tRNA + S-adenosyl-L-methionine = 2'-O-methylguanosine(18) in tRNA + S-adenosyl-L-homocysteine + H(+)</text>
        <dbReference type="Rhea" id="RHEA:20077"/>
        <dbReference type="Rhea" id="RHEA-COMP:10190"/>
        <dbReference type="Rhea" id="RHEA-COMP:10192"/>
        <dbReference type="ChEBI" id="CHEBI:15378"/>
        <dbReference type="ChEBI" id="CHEBI:57856"/>
        <dbReference type="ChEBI" id="CHEBI:59789"/>
        <dbReference type="ChEBI" id="CHEBI:74269"/>
        <dbReference type="ChEBI" id="CHEBI:74445"/>
        <dbReference type="EC" id="2.1.1.34"/>
    </reaction>
</comment>
<dbReference type="InterPro" id="IPR001537">
    <property type="entry name" value="SpoU_MeTrfase"/>
</dbReference>
<evidence type="ECO:0000256" key="1">
    <source>
        <dbReference type="ARBA" id="ARBA00022555"/>
    </source>
</evidence>
<dbReference type="RefSeq" id="WP_198541605.1">
    <property type="nucleotide sequence ID" value="NZ_CAUOUD010000065.1"/>
</dbReference>
<evidence type="ECO:0000256" key="5">
    <source>
        <dbReference type="ARBA" id="ARBA00022694"/>
    </source>
</evidence>
<sequence>MISKEAHLLAYLEEFITQERKERFTQILSQRTEHFTVAIEDLFQVHNTSAVVRTCEVFGVQTAHIIEEKYGKRLDSKIAMGAEKWVTTIRYPHTQPCIEALRGQGYRIVATVPAPGATPLQEFDITPKSAFFFGTERDGLSQEVISQADECLTIPMVGFTESLNISVSVAIILQYVTAKLRASSIPWQLSPQEELLLRLQWTKNSIRSLTDVLSRYESLQ</sequence>
<evidence type="ECO:0000259" key="8">
    <source>
        <dbReference type="Pfam" id="PF00588"/>
    </source>
</evidence>
<dbReference type="Proteomes" id="UP001324270">
    <property type="component" value="Unassembled WGS sequence"/>
</dbReference>
<dbReference type="CDD" id="cd18092">
    <property type="entry name" value="SpoU-like_TrmH"/>
    <property type="match status" value="1"/>
</dbReference>
<dbReference type="SUPFAM" id="SSF75217">
    <property type="entry name" value="alpha/beta knot"/>
    <property type="match status" value="1"/>
</dbReference>
<dbReference type="GO" id="GO:0008168">
    <property type="term" value="F:methyltransferase activity"/>
    <property type="evidence" value="ECO:0007669"/>
    <property type="project" value="UniProtKB-KW"/>
</dbReference>
<dbReference type="Gene3D" id="3.40.1280.10">
    <property type="match status" value="1"/>
</dbReference>
<dbReference type="GO" id="GO:0032259">
    <property type="term" value="P:methylation"/>
    <property type="evidence" value="ECO:0007669"/>
    <property type="project" value="UniProtKB-KW"/>
</dbReference>
<dbReference type="InterPro" id="IPR033671">
    <property type="entry name" value="TrmH"/>
</dbReference>
<dbReference type="PANTHER" id="PTHR43453">
    <property type="entry name" value="RRNA METHYLASE-LIKE"/>
    <property type="match status" value="1"/>
</dbReference>
<evidence type="ECO:0000313" key="9">
    <source>
        <dbReference type="EMBL" id="MEB3041384.1"/>
    </source>
</evidence>
<comment type="function">
    <text evidence="7">Catalyzes the 2'-O methylation of guanosine at position 18 in tRNA.</text>
</comment>
<protein>
    <recommendedName>
        <fullName evidence="7">tRNA (guanosine(18)-2'-O)-methyltransferase</fullName>
        <ecNumber evidence="7">2.1.1.34</ecNumber>
    </recommendedName>
    <alternativeName>
        <fullName evidence="7">tRNA [Gm18] methyltransferase</fullName>
    </alternativeName>
</protein>
<dbReference type="PANTHER" id="PTHR43453:SF1">
    <property type="entry name" value="TRNA_RRNA METHYLTRANSFERASE SPOU TYPE DOMAIN-CONTAINING PROTEIN"/>
    <property type="match status" value="1"/>
</dbReference>
<feature type="domain" description="tRNA/rRNA methyltransferase SpoU type" evidence="8">
    <location>
        <begin position="35"/>
        <end position="173"/>
    </location>
</feature>
<dbReference type="EMBL" id="JAYKBV010000019">
    <property type="protein sequence ID" value="MEB3041384.1"/>
    <property type="molecule type" value="Genomic_DNA"/>
</dbReference>
<dbReference type="GeneID" id="84808947"/>
<dbReference type="EC" id="2.1.1.34" evidence="7"/>
<evidence type="ECO:0000256" key="3">
    <source>
        <dbReference type="ARBA" id="ARBA00022679"/>
    </source>
</evidence>
<dbReference type="Pfam" id="PF00588">
    <property type="entry name" value="SpoU_methylase"/>
    <property type="match status" value="1"/>
</dbReference>
<evidence type="ECO:0000256" key="7">
    <source>
        <dbReference type="HAMAP-Rule" id="MF_02060"/>
    </source>
</evidence>
<comment type="similarity">
    <text evidence="7">Belongs to the class IV-like SAM-binding methyltransferase superfamily. RNA methyltransferase TrmH family.</text>
</comment>
<gene>
    <name evidence="7" type="primary">trmH</name>
    <name evidence="9" type="ORF">VJJ49_11890</name>
</gene>
<keyword evidence="2 7" id="KW-0489">Methyltransferase</keyword>
<feature type="binding site" evidence="7">
    <location>
        <position position="163"/>
    </location>
    <ligand>
        <name>S-adenosyl-L-methionine</name>
        <dbReference type="ChEBI" id="CHEBI:59789"/>
    </ligand>
</feature>
<dbReference type="HAMAP" id="MF_02060">
    <property type="entry name" value="tRNA_methyltr_TrmH"/>
    <property type="match status" value="1"/>
</dbReference>
<comment type="caution">
    <text evidence="7">Lacks conserved residue(s) required for the propagation of feature annotation.</text>
</comment>
<evidence type="ECO:0000313" key="10">
    <source>
        <dbReference type="Proteomes" id="UP001324270"/>
    </source>
</evidence>
<accession>A0ABU5YEM5</accession>
<dbReference type="InterPro" id="IPR029028">
    <property type="entry name" value="Alpha/beta_knot_MTases"/>
</dbReference>
<keyword evidence="6 7" id="KW-0694">RNA-binding</keyword>
<name>A0ABU5YEM5_9FLAO</name>
<evidence type="ECO:0000256" key="6">
    <source>
        <dbReference type="ARBA" id="ARBA00022884"/>
    </source>
</evidence>
<reference evidence="9 10" key="1">
    <citation type="submission" date="2023-12" db="EMBL/GenBank/DDBJ databases">
        <title>Genomic sequences of Capnocytophaga and Parvimonas strains.</title>
        <authorList>
            <person name="Watt R.M."/>
            <person name="Wang M."/>
            <person name="Yang T."/>
            <person name="Tong W.M."/>
        </authorList>
    </citation>
    <scope>NUCLEOTIDE SEQUENCE [LARGE SCALE GENOMIC DNA]</scope>
    <source>
        <strain evidence="9 10">CCUG 13156</strain>
    </source>
</reference>
<keyword evidence="10" id="KW-1185">Reference proteome</keyword>
<dbReference type="InterPro" id="IPR029026">
    <property type="entry name" value="tRNA_m1G_MTases_N"/>
</dbReference>
<keyword evidence="5 7" id="KW-0819">tRNA processing</keyword>
<comment type="caution">
    <text evidence="9">The sequence shown here is derived from an EMBL/GenBank/DDBJ whole genome shotgun (WGS) entry which is preliminary data.</text>
</comment>
<proteinExistence type="inferred from homology"/>
<feature type="binding site" evidence="7">
    <location>
        <position position="111"/>
    </location>
    <ligand>
        <name>S-adenosyl-L-methionine</name>
        <dbReference type="ChEBI" id="CHEBI:59789"/>
    </ligand>
</feature>
<keyword evidence="3 7" id="KW-0808">Transferase</keyword>
<evidence type="ECO:0000256" key="2">
    <source>
        <dbReference type="ARBA" id="ARBA00022603"/>
    </source>
</evidence>
<keyword evidence="1 7" id="KW-0820">tRNA-binding</keyword>
<evidence type="ECO:0000256" key="4">
    <source>
        <dbReference type="ARBA" id="ARBA00022691"/>
    </source>
</evidence>
<organism evidence="9 10">
    <name type="scientific">Capnocytophaga gingivalis</name>
    <dbReference type="NCBI Taxonomy" id="1017"/>
    <lineage>
        <taxon>Bacteria</taxon>
        <taxon>Pseudomonadati</taxon>
        <taxon>Bacteroidota</taxon>
        <taxon>Flavobacteriia</taxon>
        <taxon>Flavobacteriales</taxon>
        <taxon>Flavobacteriaceae</taxon>
        <taxon>Capnocytophaga</taxon>
    </lineage>
</organism>
<keyword evidence="4 7" id="KW-0949">S-adenosyl-L-methionine</keyword>
<feature type="binding site" evidence="7">
    <location>
        <position position="154"/>
    </location>
    <ligand>
        <name>S-adenosyl-L-methionine</name>
        <dbReference type="ChEBI" id="CHEBI:59789"/>
    </ligand>
</feature>